<dbReference type="Proteomes" id="UP000230423">
    <property type="component" value="Unassembled WGS sequence"/>
</dbReference>
<feature type="compositionally biased region" description="Basic and acidic residues" evidence="2">
    <location>
        <begin position="275"/>
        <end position="286"/>
    </location>
</feature>
<feature type="region of interest" description="Disordered" evidence="2">
    <location>
        <begin position="107"/>
        <end position="167"/>
    </location>
</feature>
<accession>A0A2G9U2C7</accession>
<evidence type="ECO:0000313" key="3">
    <source>
        <dbReference type="EMBL" id="PIO64419.1"/>
    </source>
</evidence>
<name>A0A2G9U2C7_TELCI</name>
<organism evidence="3 4">
    <name type="scientific">Teladorsagia circumcincta</name>
    <name type="common">Brown stomach worm</name>
    <name type="synonym">Ostertagia circumcincta</name>
    <dbReference type="NCBI Taxonomy" id="45464"/>
    <lineage>
        <taxon>Eukaryota</taxon>
        <taxon>Metazoa</taxon>
        <taxon>Ecdysozoa</taxon>
        <taxon>Nematoda</taxon>
        <taxon>Chromadorea</taxon>
        <taxon>Rhabditida</taxon>
        <taxon>Rhabditina</taxon>
        <taxon>Rhabditomorpha</taxon>
        <taxon>Strongyloidea</taxon>
        <taxon>Trichostrongylidae</taxon>
        <taxon>Teladorsagia</taxon>
    </lineage>
</organism>
<sequence>MMWAKNKTGGSTEKKSTYESLCKELEEARENIVKLKAKLDEIHTAKTETSQLRQKLVALTHDAQRLEKLVKIAKPVALPELKVAGTNTSGADKQAFLRKMMMVGRKKVEESKPAANEEASSMKGPAGMPSSSEPFKPEVEADDETEKDMTDVSTASSATESERRPPAEPKGRLYFYFILMWIARVPCFFILKLCLRPNHSEIGVEKKMLCLSVNVVKVAPQPASVASRADEQISEEIPLESSPRQLEKRAPREVKATEPQPSARAASDDMSGESTDERKVEKRSLSEEAESTNEAARKKRRVRVRANRPSTETGEDYGNGIDDDRYATWLPPDNQSGDGKTALNAKFEGRY</sequence>
<protein>
    <submittedName>
        <fullName evidence="3">Uncharacterized protein</fullName>
    </submittedName>
</protein>
<feature type="compositionally biased region" description="Basic and acidic residues" evidence="2">
    <location>
        <begin position="245"/>
        <end position="256"/>
    </location>
</feature>
<feature type="region of interest" description="Disordered" evidence="2">
    <location>
        <begin position="222"/>
        <end position="351"/>
    </location>
</feature>
<feature type="compositionally biased region" description="Basic residues" evidence="2">
    <location>
        <begin position="297"/>
        <end position="306"/>
    </location>
</feature>
<keyword evidence="4" id="KW-1185">Reference proteome</keyword>
<evidence type="ECO:0000256" key="2">
    <source>
        <dbReference type="SAM" id="MobiDB-lite"/>
    </source>
</evidence>
<feature type="coiled-coil region" evidence="1">
    <location>
        <begin position="11"/>
        <end position="69"/>
    </location>
</feature>
<dbReference type="EMBL" id="KZ349926">
    <property type="protein sequence ID" value="PIO64419.1"/>
    <property type="molecule type" value="Genomic_DNA"/>
</dbReference>
<evidence type="ECO:0000256" key="1">
    <source>
        <dbReference type="SAM" id="Coils"/>
    </source>
</evidence>
<proteinExistence type="predicted"/>
<reference evidence="3 4" key="1">
    <citation type="submission" date="2015-09" db="EMBL/GenBank/DDBJ databases">
        <title>Draft genome of the parasitic nematode Teladorsagia circumcincta isolate WARC Sus (inbred).</title>
        <authorList>
            <person name="Mitreva M."/>
        </authorList>
    </citation>
    <scope>NUCLEOTIDE SEQUENCE [LARGE SCALE GENOMIC DNA]</scope>
    <source>
        <strain evidence="3 4">S</strain>
    </source>
</reference>
<evidence type="ECO:0000313" key="4">
    <source>
        <dbReference type="Proteomes" id="UP000230423"/>
    </source>
</evidence>
<keyword evidence="1" id="KW-0175">Coiled coil</keyword>
<dbReference type="AlphaFoldDB" id="A0A2G9U2C7"/>
<gene>
    <name evidence="3" type="ORF">TELCIR_13954</name>
</gene>
<dbReference type="OrthoDB" id="444265at2759"/>